<dbReference type="Pfam" id="PF00011">
    <property type="entry name" value="HSP20"/>
    <property type="match status" value="1"/>
</dbReference>
<reference evidence="15 16" key="2">
    <citation type="submission" date="2018-08" db="EMBL/GenBank/DDBJ databases">
        <title>A genome reference for cultivated species of the human gut microbiota.</title>
        <authorList>
            <person name="Zou Y."/>
            <person name="Xue W."/>
            <person name="Luo G."/>
        </authorList>
    </citation>
    <scope>NUCLEOTIDE SEQUENCE [LARGE SCALE GENOMIC DNA]</scope>
    <source>
        <strain evidence="10 18">AF16-31</strain>
        <strain evidence="9 16">AF18-12LB</strain>
        <strain evidence="12 19">AM22-12LB</strain>
        <strain evidence="11 17">AM23-3</strain>
        <strain evidence="8 15">TM07-19</strain>
    </source>
</reference>
<dbReference type="EMBL" id="CYXR01000027">
    <property type="protein sequence ID" value="CUN12874.1"/>
    <property type="molecule type" value="Genomic_DNA"/>
</dbReference>
<evidence type="ECO:0000256" key="2">
    <source>
        <dbReference type="RuleBase" id="RU003616"/>
    </source>
</evidence>
<dbReference type="EMBL" id="JABWDC010000021">
    <property type="protein sequence ID" value="NUN86396.1"/>
    <property type="molecule type" value="Genomic_DNA"/>
</dbReference>
<dbReference type="GeneID" id="92823991"/>
<evidence type="ECO:0000256" key="1">
    <source>
        <dbReference type="PROSITE-ProRule" id="PRU00285"/>
    </source>
</evidence>
<dbReference type="EMBL" id="CYZK01000013">
    <property type="protein sequence ID" value="CUO42498.1"/>
    <property type="molecule type" value="Genomic_DNA"/>
</dbReference>
<dbReference type="EMBL" id="QSOV01000001">
    <property type="protein sequence ID" value="RGJ26334.1"/>
    <property type="molecule type" value="Genomic_DNA"/>
</dbReference>
<dbReference type="Proteomes" id="UP000285693">
    <property type="component" value="Unassembled WGS sequence"/>
</dbReference>
<dbReference type="EMBL" id="QRIM01000004">
    <property type="protein sequence ID" value="RHG61656.1"/>
    <property type="molecule type" value="Genomic_DNA"/>
</dbReference>
<evidence type="ECO:0000313" key="13">
    <source>
        <dbReference type="Proteomes" id="UP000095362"/>
    </source>
</evidence>
<evidence type="ECO:0000313" key="14">
    <source>
        <dbReference type="Proteomes" id="UP000095727"/>
    </source>
</evidence>
<dbReference type="STRING" id="410072.ERS852525_02947"/>
<evidence type="ECO:0000313" key="16">
    <source>
        <dbReference type="Proteomes" id="UP000283360"/>
    </source>
</evidence>
<dbReference type="Proteomes" id="UP000260655">
    <property type="component" value="Unassembled WGS sequence"/>
</dbReference>
<proteinExistence type="inferred from homology"/>
<reference evidence="13 14" key="1">
    <citation type="submission" date="2015-09" db="EMBL/GenBank/DDBJ databases">
        <authorList>
            <consortium name="Pathogen Informatics"/>
        </authorList>
    </citation>
    <scope>NUCLEOTIDE SEQUENCE [LARGE SCALE GENOMIC DNA]</scope>
    <source>
        <strain evidence="5 13">2789STDY5834866</strain>
        <strain evidence="4 14">2789STDY5834962</strain>
    </source>
</reference>
<evidence type="ECO:0000313" key="18">
    <source>
        <dbReference type="Proteomes" id="UP000285693"/>
    </source>
</evidence>
<reference evidence="7 20" key="3">
    <citation type="submission" date="2020-04" db="EMBL/GenBank/DDBJ databases">
        <authorList>
            <person name="Pieper L."/>
        </authorList>
    </citation>
    <scope>NUCLEOTIDE SEQUENCE [LARGE SCALE GENOMIC DNA]</scope>
    <source>
        <strain evidence="7 20">F22</strain>
    </source>
</reference>
<evidence type="ECO:0000313" key="4">
    <source>
        <dbReference type="EMBL" id="CUN12874.1"/>
    </source>
</evidence>
<organism evidence="5 13">
    <name type="scientific">Coprococcus comes</name>
    <dbReference type="NCBI Taxonomy" id="410072"/>
    <lineage>
        <taxon>Bacteria</taxon>
        <taxon>Bacillati</taxon>
        <taxon>Bacillota</taxon>
        <taxon>Clostridia</taxon>
        <taxon>Lachnospirales</taxon>
        <taxon>Lachnospiraceae</taxon>
        <taxon>Coprococcus</taxon>
    </lineage>
</organism>
<evidence type="ECO:0000313" key="8">
    <source>
        <dbReference type="EMBL" id="RGJ26334.1"/>
    </source>
</evidence>
<evidence type="ECO:0000313" key="6">
    <source>
        <dbReference type="EMBL" id="GLG86012.1"/>
    </source>
</evidence>
<dbReference type="Proteomes" id="UP000095362">
    <property type="component" value="Unassembled WGS sequence"/>
</dbReference>
<dbReference type="OrthoDB" id="9811615at2"/>
<name>A0A174F0R6_9FIRM</name>
<evidence type="ECO:0000313" key="15">
    <source>
        <dbReference type="Proteomes" id="UP000260655"/>
    </source>
</evidence>
<dbReference type="EMBL" id="BSCI01000003">
    <property type="protein sequence ID" value="GLG86012.1"/>
    <property type="molecule type" value="Genomic_DNA"/>
</dbReference>
<evidence type="ECO:0000259" key="3">
    <source>
        <dbReference type="PROSITE" id="PS01031"/>
    </source>
</evidence>
<evidence type="ECO:0000313" key="10">
    <source>
        <dbReference type="EMBL" id="RGU47550.1"/>
    </source>
</evidence>
<dbReference type="RefSeq" id="WP_008370865.1">
    <property type="nucleotide sequence ID" value="NZ_BSCI01000003.1"/>
</dbReference>
<dbReference type="EMBL" id="QRXJ01000014">
    <property type="protein sequence ID" value="RGT88852.1"/>
    <property type="molecule type" value="Genomic_DNA"/>
</dbReference>
<evidence type="ECO:0000313" key="11">
    <source>
        <dbReference type="EMBL" id="RHF84331.1"/>
    </source>
</evidence>
<protein>
    <submittedName>
        <fullName evidence="7">Hsp20/alpha crystallin family protein</fullName>
    </submittedName>
    <submittedName>
        <fullName evidence="6">Molecular chaperone Hsp20</fullName>
    </submittedName>
    <submittedName>
        <fullName evidence="5">Probable Hsp20 family chaperone</fullName>
    </submittedName>
</protein>
<evidence type="ECO:0000313" key="9">
    <source>
        <dbReference type="EMBL" id="RGT88852.1"/>
    </source>
</evidence>
<dbReference type="Proteomes" id="UP000283360">
    <property type="component" value="Unassembled WGS sequence"/>
</dbReference>
<dbReference type="SUPFAM" id="SSF49764">
    <property type="entry name" value="HSP20-like chaperones"/>
    <property type="match status" value="1"/>
</dbReference>
<keyword evidence="16" id="KW-1185">Reference proteome</keyword>
<dbReference type="InterPro" id="IPR031107">
    <property type="entry name" value="Small_HSP"/>
</dbReference>
<comment type="similarity">
    <text evidence="1 2">Belongs to the small heat shock protein (HSP20) family.</text>
</comment>
<sequence length="156" mass="18093">MLMPSIFNNNLFDDDWFGFPFYGYADKAENRAEKKLYGHHANNLMKTDIKEMKDGYELEIDLPGFKKDEVTAELKDGYLTVSAAKGLDQDEQEKETGRYIRRERYAGACQRSYYVGEDITEEDIKAEFKHGILKLFVPKKEAKPAVEEKKYITIEG</sequence>
<dbReference type="PaxDb" id="410072-ERS852525_02947"/>
<evidence type="ECO:0000313" key="20">
    <source>
        <dbReference type="Proteomes" id="UP000554488"/>
    </source>
</evidence>
<reference evidence="7 20" key="4">
    <citation type="submission" date="2020-07" db="EMBL/GenBank/DDBJ databases">
        <title>Bacterial metabolism rescues the inhibition of intestinal drug absorption by food and drug additives.</title>
        <authorList>
            <person name="Zou L."/>
            <person name="Spanogiannopoulos P."/>
            <person name="Chien H.-C."/>
            <person name="Pieper L.M."/>
            <person name="Cai W."/>
            <person name="Khuri N."/>
            <person name="Pottel J."/>
            <person name="Vora B."/>
            <person name="Ni Z."/>
            <person name="Tsakalozou E."/>
            <person name="Zhang W."/>
            <person name="Shoichet B.K."/>
            <person name="Giacomini K.M."/>
            <person name="Turnbaugh P.J."/>
        </authorList>
    </citation>
    <scope>NUCLEOTIDE SEQUENCE [LARGE SCALE GENOMIC DNA]</scope>
    <source>
        <strain evidence="7 20">F22</strain>
    </source>
</reference>
<dbReference type="Proteomes" id="UP000554488">
    <property type="component" value="Unassembled WGS sequence"/>
</dbReference>
<dbReference type="InterPro" id="IPR008978">
    <property type="entry name" value="HSP20-like_chaperone"/>
</dbReference>
<dbReference type="EMBL" id="QRXY01000001">
    <property type="protein sequence ID" value="RGU47550.1"/>
    <property type="molecule type" value="Genomic_DNA"/>
</dbReference>
<evidence type="ECO:0000313" key="17">
    <source>
        <dbReference type="Proteomes" id="UP000284579"/>
    </source>
</evidence>
<dbReference type="Proteomes" id="UP000286595">
    <property type="component" value="Unassembled WGS sequence"/>
</dbReference>
<dbReference type="Proteomes" id="UP001145109">
    <property type="component" value="Unassembled WGS sequence"/>
</dbReference>
<reference evidence="6" key="5">
    <citation type="submission" date="2022-09" db="EMBL/GenBank/DDBJ databases">
        <title>Draft genome sequence of Coprococcus comes strain 31264.</title>
        <authorList>
            <person name="Atsushi H."/>
            <person name="Moriya O."/>
            <person name="Mitsuo S."/>
        </authorList>
    </citation>
    <scope>NUCLEOTIDE SEQUENCE</scope>
    <source>
        <strain evidence="6">JCM 31264</strain>
    </source>
</reference>
<feature type="domain" description="SHSP" evidence="3">
    <location>
        <begin position="38"/>
        <end position="155"/>
    </location>
</feature>
<evidence type="ECO:0000313" key="7">
    <source>
        <dbReference type="EMBL" id="NUN86396.1"/>
    </source>
</evidence>
<dbReference type="Proteomes" id="UP000095727">
    <property type="component" value="Unassembled WGS sequence"/>
</dbReference>
<gene>
    <name evidence="6" type="ORF">comes_05570</name>
    <name evidence="12" type="ORF">DW252_05050</name>
    <name evidence="11" type="ORF">DW656_05485</name>
    <name evidence="10" type="ORF">DWW65_00125</name>
    <name evidence="9" type="ORF">DWX03_11120</name>
    <name evidence="8" type="ORF">DXD67_00765</name>
    <name evidence="5" type="ORF">ERS852481_02043</name>
    <name evidence="4" type="ORF">ERS852574_02881</name>
    <name evidence="7" type="ORF">HUU93_07230</name>
</gene>
<dbReference type="InterPro" id="IPR002068">
    <property type="entry name" value="A-crystallin/Hsp20_dom"/>
</dbReference>
<dbReference type="AlphaFoldDB" id="A0A174F0R6"/>
<dbReference type="Gene3D" id="2.60.40.790">
    <property type="match status" value="1"/>
</dbReference>
<evidence type="ECO:0000313" key="12">
    <source>
        <dbReference type="EMBL" id="RHG61656.1"/>
    </source>
</evidence>
<evidence type="ECO:0000313" key="5">
    <source>
        <dbReference type="EMBL" id="CUO42498.1"/>
    </source>
</evidence>
<evidence type="ECO:0000313" key="19">
    <source>
        <dbReference type="Proteomes" id="UP000286595"/>
    </source>
</evidence>
<reference evidence="6" key="6">
    <citation type="submission" date="2022-11" db="EMBL/GenBank/DDBJ databases">
        <title>Draft genome sequence of Coprococcus comes strain 31264.</title>
        <authorList>
            <person name="Hisatomi A."/>
            <person name="Ohkuma M."/>
            <person name="Sakamoto M."/>
        </authorList>
    </citation>
    <scope>NUCLEOTIDE SEQUENCE</scope>
    <source>
        <strain evidence="6">JCM 31264</strain>
    </source>
</reference>
<accession>A0A174F0R6</accession>
<dbReference type="Proteomes" id="UP000284579">
    <property type="component" value="Unassembled WGS sequence"/>
</dbReference>
<dbReference type="EMBL" id="QRHO01000005">
    <property type="protein sequence ID" value="RHF84331.1"/>
    <property type="molecule type" value="Genomic_DNA"/>
</dbReference>
<dbReference type="PANTHER" id="PTHR11527">
    <property type="entry name" value="HEAT-SHOCK PROTEIN 20 FAMILY MEMBER"/>
    <property type="match status" value="1"/>
</dbReference>
<dbReference type="CDD" id="cd06471">
    <property type="entry name" value="ACD_LpsHSP_like"/>
    <property type="match status" value="1"/>
</dbReference>
<dbReference type="PROSITE" id="PS01031">
    <property type="entry name" value="SHSP"/>
    <property type="match status" value="1"/>
</dbReference>